<gene>
    <name evidence="4" type="ORF">GSI_13653</name>
</gene>
<dbReference type="OrthoDB" id="2501249at2759"/>
<comment type="similarity">
    <text evidence="1">Belongs to the bacterial ribosomal protein bS21 family.</text>
</comment>
<evidence type="ECO:0000256" key="2">
    <source>
        <dbReference type="ARBA" id="ARBA00022980"/>
    </source>
</evidence>
<keyword evidence="5" id="KW-1185">Reference proteome</keyword>
<sequence>MLPNVPAFAPSLLRQYARRAASSIRPSNQLRALATTSVLHQSSDDPSTSHPYLPTWIDSHNYLQSSNDGHWKHIMGPLRSQPKVEKFVPPEQFWKSQEQSSVIHLRAPHDAYSGRSVPVFKGDIATALRQLKSILTINNVRSQNVRDERHEKKGEKRNRLKSLRWRRRFAHEVRKRVQLVNEIRARGA</sequence>
<dbReference type="GO" id="GO:0005763">
    <property type="term" value="C:mitochondrial small ribosomal subunit"/>
    <property type="evidence" value="ECO:0007669"/>
    <property type="project" value="TreeGrafter"/>
</dbReference>
<accession>A0A2G8RQX0</accession>
<dbReference type="Proteomes" id="UP000230002">
    <property type="component" value="Unassembled WGS sequence"/>
</dbReference>
<reference evidence="4 5" key="1">
    <citation type="journal article" date="2015" name="Sci. Rep.">
        <title>Chromosome-level genome map provides insights into diverse defense mechanisms in the medicinal fungus Ganoderma sinense.</title>
        <authorList>
            <person name="Zhu Y."/>
            <person name="Xu J."/>
            <person name="Sun C."/>
            <person name="Zhou S."/>
            <person name="Xu H."/>
            <person name="Nelson D.R."/>
            <person name="Qian J."/>
            <person name="Song J."/>
            <person name="Luo H."/>
            <person name="Xiang L."/>
            <person name="Li Y."/>
            <person name="Xu Z."/>
            <person name="Ji A."/>
            <person name="Wang L."/>
            <person name="Lu S."/>
            <person name="Hayward A."/>
            <person name="Sun W."/>
            <person name="Li X."/>
            <person name="Schwartz D.C."/>
            <person name="Wang Y."/>
            <person name="Chen S."/>
        </authorList>
    </citation>
    <scope>NUCLEOTIDE SEQUENCE [LARGE SCALE GENOMIC DNA]</scope>
    <source>
        <strain evidence="4 5">ZZ0214-1</strain>
    </source>
</reference>
<keyword evidence="2" id="KW-0689">Ribosomal protein</keyword>
<keyword evidence="3" id="KW-0687">Ribonucleoprotein</keyword>
<dbReference type="InterPro" id="IPR052837">
    <property type="entry name" value="Mitoribosomal_bS21"/>
</dbReference>
<dbReference type="GO" id="GO:0070124">
    <property type="term" value="P:mitochondrial translational initiation"/>
    <property type="evidence" value="ECO:0007669"/>
    <property type="project" value="TreeGrafter"/>
</dbReference>
<evidence type="ECO:0000313" key="4">
    <source>
        <dbReference type="EMBL" id="PIL23902.1"/>
    </source>
</evidence>
<dbReference type="InterPro" id="IPR001911">
    <property type="entry name" value="Ribosomal_bS21"/>
</dbReference>
<name>A0A2G8RQX0_9APHY</name>
<proteinExistence type="inferred from homology"/>
<evidence type="ECO:0000256" key="1">
    <source>
        <dbReference type="ARBA" id="ARBA00006640"/>
    </source>
</evidence>
<organism evidence="4 5">
    <name type="scientific">Ganoderma sinense ZZ0214-1</name>
    <dbReference type="NCBI Taxonomy" id="1077348"/>
    <lineage>
        <taxon>Eukaryota</taxon>
        <taxon>Fungi</taxon>
        <taxon>Dikarya</taxon>
        <taxon>Basidiomycota</taxon>
        <taxon>Agaricomycotina</taxon>
        <taxon>Agaricomycetes</taxon>
        <taxon>Polyporales</taxon>
        <taxon>Polyporaceae</taxon>
        <taxon>Ganoderma</taxon>
    </lineage>
</organism>
<dbReference type="AlphaFoldDB" id="A0A2G8RQX0"/>
<comment type="caution">
    <text evidence="4">The sequence shown here is derived from an EMBL/GenBank/DDBJ whole genome shotgun (WGS) entry which is preliminary data.</text>
</comment>
<dbReference type="GO" id="GO:0003735">
    <property type="term" value="F:structural constituent of ribosome"/>
    <property type="evidence" value="ECO:0007669"/>
    <property type="project" value="InterPro"/>
</dbReference>
<protein>
    <recommendedName>
        <fullName evidence="6">Ribosomal protein S21</fullName>
    </recommendedName>
</protein>
<dbReference type="PANTHER" id="PTHR41237:SF1">
    <property type="entry name" value="SMALL RIBOSOMAL SUBUNIT PROTEIN BS21M"/>
    <property type="match status" value="1"/>
</dbReference>
<evidence type="ECO:0008006" key="6">
    <source>
        <dbReference type="Google" id="ProtNLM"/>
    </source>
</evidence>
<evidence type="ECO:0000256" key="3">
    <source>
        <dbReference type="ARBA" id="ARBA00023274"/>
    </source>
</evidence>
<evidence type="ECO:0000313" key="5">
    <source>
        <dbReference type="Proteomes" id="UP000230002"/>
    </source>
</evidence>
<dbReference type="STRING" id="1077348.A0A2G8RQX0"/>
<dbReference type="PANTHER" id="PTHR41237">
    <property type="entry name" value="37S RIBOSOMAL PROTEIN MRP21, MITOCHONDRIAL"/>
    <property type="match status" value="1"/>
</dbReference>
<dbReference type="EMBL" id="AYKW01000067">
    <property type="protein sequence ID" value="PIL23902.1"/>
    <property type="molecule type" value="Genomic_DNA"/>
</dbReference>
<dbReference type="Pfam" id="PF01165">
    <property type="entry name" value="Ribosomal_S21"/>
    <property type="match status" value="1"/>
</dbReference>